<feature type="transmembrane region" description="Helical" evidence="7">
    <location>
        <begin position="547"/>
        <end position="569"/>
    </location>
</feature>
<feature type="transmembrane region" description="Helical" evidence="7">
    <location>
        <begin position="283"/>
        <end position="301"/>
    </location>
</feature>
<keyword evidence="4 7" id="KW-1133">Transmembrane helix</keyword>
<accession>A0AAD5RKL4</accession>
<evidence type="ECO:0000313" key="8">
    <source>
        <dbReference type="EMBL" id="KAJ2896919.1"/>
    </source>
</evidence>
<evidence type="ECO:0000256" key="3">
    <source>
        <dbReference type="ARBA" id="ARBA00022692"/>
    </source>
</evidence>
<comment type="subcellular location">
    <subcellularLocation>
        <location evidence="1">Membrane</location>
        <topology evidence="1">Multi-pass membrane protein</topology>
    </subcellularLocation>
</comment>
<evidence type="ECO:0000256" key="4">
    <source>
        <dbReference type="ARBA" id="ARBA00022989"/>
    </source>
</evidence>
<feature type="compositionally biased region" description="Polar residues" evidence="6">
    <location>
        <begin position="24"/>
        <end position="34"/>
    </location>
</feature>
<feature type="region of interest" description="Disordered" evidence="6">
    <location>
        <begin position="1"/>
        <end position="88"/>
    </location>
</feature>
<feature type="transmembrane region" description="Helical" evidence="7">
    <location>
        <begin position="156"/>
        <end position="179"/>
    </location>
</feature>
<feature type="transmembrane region" description="Helical" evidence="7">
    <location>
        <begin position="124"/>
        <end position="144"/>
    </location>
</feature>
<feature type="transmembrane region" description="Helical" evidence="7">
    <location>
        <begin position="448"/>
        <end position="472"/>
    </location>
</feature>
<dbReference type="GO" id="GO:0016020">
    <property type="term" value="C:membrane"/>
    <property type="evidence" value="ECO:0007669"/>
    <property type="project" value="UniProtKB-SubCell"/>
</dbReference>
<keyword evidence="5 7" id="KW-0472">Membrane</keyword>
<feature type="transmembrane region" description="Helical" evidence="7">
    <location>
        <begin position="411"/>
        <end position="428"/>
    </location>
</feature>
<feature type="compositionally biased region" description="Polar residues" evidence="6">
    <location>
        <begin position="67"/>
        <end position="88"/>
    </location>
</feature>
<feature type="transmembrane region" description="Helical" evidence="7">
    <location>
        <begin position="191"/>
        <end position="207"/>
    </location>
</feature>
<evidence type="ECO:0000256" key="7">
    <source>
        <dbReference type="SAM" id="Phobius"/>
    </source>
</evidence>
<evidence type="ECO:0000256" key="6">
    <source>
        <dbReference type="SAM" id="MobiDB-lite"/>
    </source>
</evidence>
<feature type="transmembrane region" description="Helical" evidence="7">
    <location>
        <begin position="493"/>
        <end position="512"/>
    </location>
</feature>
<sequence length="626" mass="66927">MARNKGIRTTVPPPPLDKDEKWSRPSTADSNRSGMSAMGLSKSTVPRRAPSAASNVSSSAPRIPETRPSTGMTASSRPLSFSTNKSSQRTIKYATGKYAGIELVPQPSDEPDDPLNWAQWRKEVNYASLMLCTAVVSVEKTIYLPVTGELATLYSVAYSSAAALTAVPLILSAFFSVFATVGARFVGRRPILLGSMAFIFIGSMWCIEVDRSFSENMAARVFQSIGWGAFDSLVLGSIYDTFFEHQRNVRVAAFTLLTLGTTWGPPVLGGLASGTGGSFTTQYAILAPFVVLASFALATGCPETAFDRSALPIITPSTATYKHPVPLAPHRFITSDMVREQMKMLRPYNYSRSGTIPALTLALQAPRALVAPTTLLLFLASFLPLSSLWGLSISMPLLFTPMPFMLTPANIGLIFVGPFLLAGIVAAATNLPVKSAPAFEARISPKKIVMYFAIGTAMAMSGTTALGTYIAGHVKMSSAASVPVIGEQSGSDVSLGLVSFLFALLAAGYVLVDSATKGPLVRHSIQFTSSNLNIGIRTTVDMESGVVFWRLLFAGIFVMAVPNSAWTFYGLRATCIGLGVGTLVMSSVVGALWWFVGDSIRSFDGRVMGLVDWAMLKRTGSFFDAD</sequence>
<proteinExistence type="inferred from homology"/>
<dbReference type="SUPFAM" id="SSF103473">
    <property type="entry name" value="MFS general substrate transporter"/>
    <property type="match status" value="1"/>
</dbReference>
<feature type="transmembrane region" description="Helical" evidence="7">
    <location>
        <begin position="375"/>
        <end position="399"/>
    </location>
</feature>
<feature type="transmembrane region" description="Helical" evidence="7">
    <location>
        <begin position="219"/>
        <end position="239"/>
    </location>
</feature>
<evidence type="ECO:0000313" key="9">
    <source>
        <dbReference type="Proteomes" id="UP001201980"/>
    </source>
</evidence>
<organism evidence="8 9">
    <name type="scientific">Zalerion maritima</name>
    <dbReference type="NCBI Taxonomy" id="339359"/>
    <lineage>
        <taxon>Eukaryota</taxon>
        <taxon>Fungi</taxon>
        <taxon>Dikarya</taxon>
        <taxon>Ascomycota</taxon>
        <taxon>Pezizomycotina</taxon>
        <taxon>Sordariomycetes</taxon>
        <taxon>Lulworthiomycetidae</taxon>
        <taxon>Lulworthiales</taxon>
        <taxon>Lulworthiaceae</taxon>
        <taxon>Zalerion</taxon>
    </lineage>
</organism>
<comment type="similarity">
    <text evidence="2">Belongs to the major facilitator superfamily.</text>
</comment>
<dbReference type="PANTHER" id="PTHR23502:SF68">
    <property type="entry name" value="MULTIDRUG TRANSPORTER, PUTATIVE (AFU_ORTHOLOGUE AFUA_3G01120)-RELATED"/>
    <property type="match status" value="1"/>
</dbReference>
<evidence type="ECO:0000256" key="1">
    <source>
        <dbReference type="ARBA" id="ARBA00004141"/>
    </source>
</evidence>
<name>A0AAD5RKL4_9PEZI</name>
<keyword evidence="9" id="KW-1185">Reference proteome</keyword>
<dbReference type="EMBL" id="JAKWBI020000305">
    <property type="protein sequence ID" value="KAJ2896919.1"/>
    <property type="molecule type" value="Genomic_DNA"/>
</dbReference>
<evidence type="ECO:0000256" key="5">
    <source>
        <dbReference type="ARBA" id="ARBA00023136"/>
    </source>
</evidence>
<comment type="caution">
    <text evidence="8">The sequence shown here is derived from an EMBL/GenBank/DDBJ whole genome shotgun (WGS) entry which is preliminary data.</text>
</comment>
<dbReference type="InterPro" id="IPR036259">
    <property type="entry name" value="MFS_trans_sf"/>
</dbReference>
<reference evidence="8" key="1">
    <citation type="submission" date="2022-07" db="EMBL/GenBank/DDBJ databases">
        <title>Draft genome sequence of Zalerion maritima ATCC 34329, a (micro)plastics degrading marine fungus.</title>
        <authorList>
            <person name="Paco A."/>
            <person name="Goncalves M.F.M."/>
            <person name="Rocha-Santos T.A.P."/>
            <person name="Alves A."/>
        </authorList>
    </citation>
    <scope>NUCLEOTIDE SEQUENCE</scope>
    <source>
        <strain evidence="8">ATCC 34329</strain>
    </source>
</reference>
<protein>
    <submittedName>
        <fullName evidence="8">Major facilitator superfamily transporter</fullName>
    </submittedName>
</protein>
<feature type="transmembrane region" description="Helical" evidence="7">
    <location>
        <begin position="251"/>
        <end position="271"/>
    </location>
</feature>
<dbReference type="Proteomes" id="UP001201980">
    <property type="component" value="Unassembled WGS sequence"/>
</dbReference>
<feature type="compositionally biased region" description="Low complexity" evidence="6">
    <location>
        <begin position="46"/>
        <end position="62"/>
    </location>
</feature>
<feature type="transmembrane region" description="Helical" evidence="7">
    <location>
        <begin position="576"/>
        <end position="596"/>
    </location>
</feature>
<gene>
    <name evidence="8" type="ORF">MKZ38_005096</name>
</gene>
<keyword evidence="3 7" id="KW-0812">Transmembrane</keyword>
<dbReference type="GO" id="GO:0022857">
    <property type="term" value="F:transmembrane transporter activity"/>
    <property type="evidence" value="ECO:0007669"/>
    <property type="project" value="TreeGrafter"/>
</dbReference>
<evidence type="ECO:0000256" key="2">
    <source>
        <dbReference type="ARBA" id="ARBA00008335"/>
    </source>
</evidence>
<dbReference type="AlphaFoldDB" id="A0AAD5RKL4"/>
<dbReference type="PANTHER" id="PTHR23502">
    <property type="entry name" value="MAJOR FACILITATOR SUPERFAMILY"/>
    <property type="match status" value="1"/>
</dbReference>
<dbReference type="Gene3D" id="1.20.1720.10">
    <property type="entry name" value="Multidrug resistance protein D"/>
    <property type="match status" value="1"/>
</dbReference>